<proteinExistence type="predicted"/>
<dbReference type="GO" id="GO:0046872">
    <property type="term" value="F:metal ion binding"/>
    <property type="evidence" value="ECO:0007669"/>
    <property type="project" value="UniProtKB-KW"/>
</dbReference>
<evidence type="ECO:0000256" key="6">
    <source>
        <dbReference type="SAM" id="SignalP"/>
    </source>
</evidence>
<comment type="caution">
    <text evidence="8">The sequence shown here is derived from an EMBL/GenBank/DDBJ whole genome shotgun (WGS) entry which is preliminary data.</text>
</comment>
<comment type="cofactor">
    <cofactor evidence="1">
        <name>Co(2+)</name>
        <dbReference type="ChEBI" id="CHEBI:48828"/>
    </cofactor>
</comment>
<dbReference type="EMBL" id="JAAAID010001293">
    <property type="protein sequence ID" value="KAG0010648.1"/>
    <property type="molecule type" value="Genomic_DNA"/>
</dbReference>
<name>A0A9P6MR99_9FUNG</name>
<dbReference type="InterPro" id="IPR002509">
    <property type="entry name" value="NODB_dom"/>
</dbReference>
<feature type="domain" description="NodB homology" evidence="7">
    <location>
        <begin position="49"/>
        <end position="238"/>
    </location>
</feature>
<dbReference type="Pfam" id="PF01522">
    <property type="entry name" value="Polysacc_deac_1"/>
    <property type="match status" value="1"/>
</dbReference>
<accession>A0A9P6MR99</accession>
<dbReference type="CDD" id="cd10951">
    <property type="entry name" value="CE4_ClCDA_like"/>
    <property type="match status" value="1"/>
</dbReference>
<organism evidence="8 9">
    <name type="scientific">Entomortierella chlamydospora</name>
    <dbReference type="NCBI Taxonomy" id="101097"/>
    <lineage>
        <taxon>Eukaryota</taxon>
        <taxon>Fungi</taxon>
        <taxon>Fungi incertae sedis</taxon>
        <taxon>Mucoromycota</taxon>
        <taxon>Mortierellomycotina</taxon>
        <taxon>Mortierellomycetes</taxon>
        <taxon>Mortierellales</taxon>
        <taxon>Mortierellaceae</taxon>
        <taxon>Entomortierella</taxon>
    </lineage>
</organism>
<evidence type="ECO:0000256" key="4">
    <source>
        <dbReference type="ARBA" id="ARBA00022801"/>
    </source>
</evidence>
<dbReference type="SUPFAM" id="SSF88713">
    <property type="entry name" value="Glycoside hydrolase/deacetylase"/>
    <property type="match status" value="1"/>
</dbReference>
<evidence type="ECO:0000259" key="7">
    <source>
        <dbReference type="PROSITE" id="PS51677"/>
    </source>
</evidence>
<keyword evidence="4" id="KW-0378">Hydrolase</keyword>
<protein>
    <recommendedName>
        <fullName evidence="7">NodB homology domain-containing protein</fullName>
    </recommendedName>
</protein>
<keyword evidence="9" id="KW-1185">Reference proteome</keyword>
<dbReference type="InterPro" id="IPR011330">
    <property type="entry name" value="Glyco_hydro/deAcase_b/a-brl"/>
</dbReference>
<evidence type="ECO:0000256" key="3">
    <source>
        <dbReference type="ARBA" id="ARBA00022729"/>
    </source>
</evidence>
<dbReference type="PANTHER" id="PTHR46471">
    <property type="entry name" value="CHITIN DEACETYLASE"/>
    <property type="match status" value="1"/>
</dbReference>
<keyword evidence="2" id="KW-0479">Metal-binding</keyword>
<dbReference type="Gene3D" id="3.20.20.370">
    <property type="entry name" value="Glycoside hydrolase/deacetylase"/>
    <property type="match status" value="1"/>
</dbReference>
<sequence length="254" mass="27920">MAPISRLAFIAMLFSAAFVNAAPADTASSPTHELYKRGVNIITSCTVKGTVAITFDDGPYLYTSDLLDILKKKGVKVTFFMNGDNYSKITSSKYAAVVKRAYKEGHQIASHTWDHKDLTTLSKSGITKEMTKLETAFKSIIGVRPTYMRPPYGSVNSLVLSTLSKLGYKIVTWDEDTEDWKHPKNPAASYNLYKKVLTSSGVKKAGHIFLEHDVNHDTALVLAPEAIDLALKKGYKVVPVGTCLGASKSSWYTK</sequence>
<gene>
    <name evidence="8" type="ORF">BGZ80_001295</name>
</gene>
<dbReference type="PANTHER" id="PTHR46471:SF2">
    <property type="entry name" value="CHITIN DEACETYLASE-RELATED"/>
    <property type="match status" value="1"/>
</dbReference>
<dbReference type="GO" id="GO:0016810">
    <property type="term" value="F:hydrolase activity, acting on carbon-nitrogen (but not peptide) bonds"/>
    <property type="evidence" value="ECO:0007669"/>
    <property type="project" value="InterPro"/>
</dbReference>
<keyword evidence="3 6" id="KW-0732">Signal</keyword>
<feature type="signal peptide" evidence="6">
    <location>
        <begin position="1"/>
        <end position="21"/>
    </location>
</feature>
<feature type="chain" id="PRO_5040413949" description="NodB homology domain-containing protein" evidence="6">
    <location>
        <begin position="22"/>
        <end position="254"/>
    </location>
</feature>
<evidence type="ECO:0000256" key="2">
    <source>
        <dbReference type="ARBA" id="ARBA00022723"/>
    </source>
</evidence>
<evidence type="ECO:0000313" key="9">
    <source>
        <dbReference type="Proteomes" id="UP000703661"/>
    </source>
</evidence>
<keyword evidence="5" id="KW-0119">Carbohydrate metabolism</keyword>
<evidence type="ECO:0000313" key="8">
    <source>
        <dbReference type="EMBL" id="KAG0010648.1"/>
    </source>
</evidence>
<dbReference type="PROSITE" id="PS51677">
    <property type="entry name" value="NODB"/>
    <property type="match status" value="1"/>
</dbReference>
<dbReference type="Proteomes" id="UP000703661">
    <property type="component" value="Unassembled WGS sequence"/>
</dbReference>
<reference evidence="8" key="1">
    <citation type="journal article" date="2020" name="Fungal Divers.">
        <title>Resolving the Mortierellaceae phylogeny through synthesis of multi-gene phylogenetics and phylogenomics.</title>
        <authorList>
            <person name="Vandepol N."/>
            <person name="Liber J."/>
            <person name="Desiro A."/>
            <person name="Na H."/>
            <person name="Kennedy M."/>
            <person name="Barry K."/>
            <person name="Grigoriev I.V."/>
            <person name="Miller A.N."/>
            <person name="O'Donnell K."/>
            <person name="Stajich J.E."/>
            <person name="Bonito G."/>
        </authorList>
    </citation>
    <scope>NUCLEOTIDE SEQUENCE</scope>
    <source>
        <strain evidence="8">NRRL 2769</strain>
    </source>
</reference>
<dbReference type="AlphaFoldDB" id="A0A9P6MR99"/>
<evidence type="ECO:0000256" key="1">
    <source>
        <dbReference type="ARBA" id="ARBA00001941"/>
    </source>
</evidence>
<dbReference type="OrthoDB" id="407355at2759"/>
<dbReference type="GO" id="GO:0005975">
    <property type="term" value="P:carbohydrate metabolic process"/>
    <property type="evidence" value="ECO:0007669"/>
    <property type="project" value="InterPro"/>
</dbReference>
<evidence type="ECO:0000256" key="5">
    <source>
        <dbReference type="ARBA" id="ARBA00023277"/>
    </source>
</evidence>